<dbReference type="Gene3D" id="2.60.40.10">
    <property type="entry name" value="Immunoglobulins"/>
    <property type="match status" value="1"/>
</dbReference>
<keyword evidence="7" id="KW-1279">T cell receptor</keyword>
<reference evidence="8" key="3">
    <citation type="submission" date="2025-09" db="UniProtKB">
        <authorList>
            <consortium name="Ensembl"/>
        </authorList>
    </citation>
    <scope>IDENTIFICATION</scope>
    <source>
        <strain evidence="8">Hereford</strain>
    </source>
</reference>
<keyword evidence="2" id="KW-1003">Cell membrane</keyword>
<keyword evidence="9" id="KW-1185">Reference proteome</keyword>
<reference evidence="8" key="2">
    <citation type="submission" date="2025-08" db="UniProtKB">
        <authorList>
            <consortium name="Ensembl"/>
        </authorList>
    </citation>
    <scope>IDENTIFICATION</scope>
    <source>
        <strain evidence="8">Hereford</strain>
    </source>
</reference>
<dbReference type="SUPFAM" id="SSF48726">
    <property type="entry name" value="Immunoglobulin"/>
    <property type="match status" value="1"/>
</dbReference>
<protein>
    <recommendedName>
        <fullName evidence="10">Ig-like domain-containing protein</fullName>
    </recommendedName>
</protein>
<dbReference type="InterPro" id="IPR051896">
    <property type="entry name" value="TCR_alpha_variable"/>
</dbReference>
<evidence type="ECO:0000256" key="1">
    <source>
        <dbReference type="ARBA" id="ARBA00004236"/>
    </source>
</evidence>
<dbReference type="Ensembl" id="ENSBTAT00000139691.1">
    <property type="protein sequence ID" value="ENSBTAP00000104711.1"/>
    <property type="gene ID" value="ENSBTAG00000076138.1"/>
</dbReference>
<evidence type="ECO:0000256" key="6">
    <source>
        <dbReference type="ARBA" id="ARBA00023180"/>
    </source>
</evidence>
<sequence length="120" mass="13299">ELKVEQSPLSLITREGQTGINCDHSVTTSDTFLWYRQDQKSLESLFLLMSNRAVRKKGGLTASFDTKACRSPLHITASHPGLSATYFCAVDAQCPPDASSLYPNLQLWLQPTPLLQGLQF</sequence>
<organism evidence="8 9">
    <name type="scientific">Bos taurus</name>
    <name type="common">Bovine</name>
    <dbReference type="NCBI Taxonomy" id="9913"/>
    <lineage>
        <taxon>Eukaryota</taxon>
        <taxon>Metazoa</taxon>
        <taxon>Chordata</taxon>
        <taxon>Craniata</taxon>
        <taxon>Vertebrata</taxon>
        <taxon>Euteleostomi</taxon>
        <taxon>Mammalia</taxon>
        <taxon>Eutheria</taxon>
        <taxon>Laurasiatheria</taxon>
        <taxon>Artiodactyla</taxon>
        <taxon>Ruminantia</taxon>
        <taxon>Pecora</taxon>
        <taxon>Bovidae</taxon>
        <taxon>Bovinae</taxon>
        <taxon>Bos</taxon>
    </lineage>
</organism>
<evidence type="ECO:0000313" key="9">
    <source>
        <dbReference type="Proteomes" id="UP000009136"/>
    </source>
</evidence>
<dbReference type="PANTHER" id="PTHR19339:SF10">
    <property type="entry name" value="IG-LIKE DOMAIN-CONTAINING PROTEIN-RELATED"/>
    <property type="match status" value="1"/>
</dbReference>
<evidence type="ECO:0000256" key="4">
    <source>
        <dbReference type="ARBA" id="ARBA00023136"/>
    </source>
</evidence>
<keyword evidence="4" id="KW-0472">Membrane</keyword>
<keyword evidence="5" id="KW-1015">Disulfide bond</keyword>
<name>A0ABI0P0D1_BOVIN</name>
<keyword evidence="7" id="KW-0391">Immunity</keyword>
<dbReference type="Proteomes" id="UP000009136">
    <property type="component" value="Chromosome 10"/>
</dbReference>
<evidence type="ECO:0000313" key="8">
    <source>
        <dbReference type="Ensembl" id="ENSBTAP00000104711.1"/>
    </source>
</evidence>
<evidence type="ECO:0008006" key="10">
    <source>
        <dbReference type="Google" id="ProtNLM"/>
    </source>
</evidence>
<proteinExistence type="predicted"/>
<comment type="subcellular location">
    <subcellularLocation>
        <location evidence="1">Cell membrane</location>
    </subcellularLocation>
</comment>
<dbReference type="GeneTree" id="ENSGT00940000153130"/>
<evidence type="ECO:0000256" key="7">
    <source>
        <dbReference type="ARBA" id="ARBA00043266"/>
    </source>
</evidence>
<keyword evidence="6" id="KW-0325">Glycoprotein</keyword>
<evidence type="ECO:0000256" key="2">
    <source>
        <dbReference type="ARBA" id="ARBA00022475"/>
    </source>
</evidence>
<keyword evidence="3" id="KW-0732">Signal</keyword>
<dbReference type="InterPro" id="IPR013783">
    <property type="entry name" value="Ig-like_fold"/>
</dbReference>
<reference evidence="8" key="1">
    <citation type="submission" date="2018-03" db="EMBL/GenBank/DDBJ databases">
        <title>ARS-UCD1.2.</title>
        <authorList>
            <person name="Rosen B.D."/>
            <person name="Bickhart D.M."/>
            <person name="Koren S."/>
            <person name="Schnabel R.D."/>
            <person name="Hall R."/>
            <person name="Zimin A."/>
            <person name="Dreischer C."/>
            <person name="Schultheiss S."/>
            <person name="Schroeder S.G."/>
            <person name="Elsik C.G."/>
            <person name="Couldrey C."/>
            <person name="Liu G.E."/>
            <person name="Van Tassell C.P."/>
            <person name="Phillippy A.M."/>
            <person name="Smith T.P.L."/>
            <person name="Medrano J.F."/>
        </authorList>
    </citation>
    <scope>NUCLEOTIDE SEQUENCE [LARGE SCALE GENOMIC DNA]</scope>
    <source>
        <strain evidence="8">Hereford</strain>
    </source>
</reference>
<evidence type="ECO:0000256" key="5">
    <source>
        <dbReference type="ARBA" id="ARBA00023157"/>
    </source>
</evidence>
<dbReference type="InterPro" id="IPR036179">
    <property type="entry name" value="Ig-like_dom_sf"/>
</dbReference>
<evidence type="ECO:0000256" key="3">
    <source>
        <dbReference type="ARBA" id="ARBA00022729"/>
    </source>
</evidence>
<dbReference type="PANTHER" id="PTHR19339">
    <property type="entry name" value="T CELL RECEPTOR ALPHA VARIABLE 39"/>
    <property type="match status" value="1"/>
</dbReference>
<keyword evidence="7" id="KW-1064">Adaptive immunity</keyword>
<accession>A0ABI0P0D1</accession>